<reference evidence="2 3" key="1">
    <citation type="submission" date="2020-08" db="EMBL/GenBank/DDBJ databases">
        <title>Plant Genome Project.</title>
        <authorList>
            <person name="Zhang R.-G."/>
        </authorList>
    </citation>
    <scope>NUCLEOTIDE SEQUENCE [LARGE SCALE GENOMIC DNA]</scope>
    <source>
        <tissue evidence="2">Rhizome</tissue>
    </source>
</reference>
<proteinExistence type="predicted"/>
<gene>
    <name evidence="2" type="ORF">ZIOFF_040389</name>
</gene>
<protein>
    <recommendedName>
        <fullName evidence="4">Myb-like domain-containing protein</fullName>
    </recommendedName>
</protein>
<dbReference type="CDD" id="cd00167">
    <property type="entry name" value="SANT"/>
    <property type="match status" value="1"/>
</dbReference>
<accession>A0A8J5G643</accession>
<evidence type="ECO:0000256" key="1">
    <source>
        <dbReference type="SAM" id="MobiDB-lite"/>
    </source>
</evidence>
<sequence>MSFCGNLSTASVLGLETAGAKCRGEGEDATEKMARAHVQISGSVESTAPGDGLGGLAQRRSERGGGAGIKMVFNHVDACFLNQFTHVDGRHLSCDNQITQPFEHSLYGVAATEELASGNNTREVVLSDKDKRRISEDESCLQANKRSKQADQDLQSSSFEEICPSTAQQPSPGVLEDEKDHQVVVGAEEFATEAKSSHWFAQDSPIRPPFCPGSSGYGSRASEFDHCEEICLPVYYGFIRKRVAIGGNHQADIPVWRPYEFKNQSRDSANCASQWTSITISSCDNLEIVSNKWLGTRVTPMPESSLLASDDVTLHRKMDCSCIDDGSIRCVRQHVSRAREMIKQDVGLERFGELGFGNMGEIVAQRWTEREEQLFEEIVSSNFVSLGKNFWNKMPVFFPDKSSKELVSYYFNVFMLRRRAVQNRLNPLHIDSDNEELQESEDGEFVSEEDSDVESPVADESVVDEEEDLNEMETVEEIDGAENCHNYELALYDDEKCSCGDQSTLVSGTQFPGSKLPSSGDYDIQEESCTSFEGQHNGTSFMDLPSIDPFPRGRIKDDDMNLIYKNDQNDGFLDEHCNLQAWDMSYSSGGSEKDGLLSTVNVIEEVFGKDECEK</sequence>
<dbReference type="PANTHER" id="PTHR46872:SF10">
    <property type="entry name" value="MYB-LIKE DOMAIN-CONTAINING PROTEIN"/>
    <property type="match status" value="1"/>
</dbReference>
<feature type="compositionally biased region" description="Acidic residues" evidence="1">
    <location>
        <begin position="433"/>
        <end position="453"/>
    </location>
</feature>
<keyword evidence="3" id="KW-1185">Reference proteome</keyword>
<feature type="region of interest" description="Disordered" evidence="1">
    <location>
        <begin position="137"/>
        <end position="157"/>
    </location>
</feature>
<feature type="region of interest" description="Disordered" evidence="1">
    <location>
        <begin position="431"/>
        <end position="468"/>
    </location>
</feature>
<evidence type="ECO:0000313" key="2">
    <source>
        <dbReference type="EMBL" id="KAG6500541.1"/>
    </source>
</evidence>
<evidence type="ECO:0000313" key="3">
    <source>
        <dbReference type="Proteomes" id="UP000734854"/>
    </source>
</evidence>
<organism evidence="2 3">
    <name type="scientific">Zingiber officinale</name>
    <name type="common">Ginger</name>
    <name type="synonym">Amomum zingiber</name>
    <dbReference type="NCBI Taxonomy" id="94328"/>
    <lineage>
        <taxon>Eukaryota</taxon>
        <taxon>Viridiplantae</taxon>
        <taxon>Streptophyta</taxon>
        <taxon>Embryophyta</taxon>
        <taxon>Tracheophyta</taxon>
        <taxon>Spermatophyta</taxon>
        <taxon>Magnoliopsida</taxon>
        <taxon>Liliopsida</taxon>
        <taxon>Zingiberales</taxon>
        <taxon>Zingiberaceae</taxon>
        <taxon>Zingiber</taxon>
    </lineage>
</organism>
<evidence type="ECO:0008006" key="4">
    <source>
        <dbReference type="Google" id="ProtNLM"/>
    </source>
</evidence>
<dbReference type="AlphaFoldDB" id="A0A8J5G643"/>
<dbReference type="Proteomes" id="UP000734854">
    <property type="component" value="Unassembled WGS sequence"/>
</dbReference>
<name>A0A8J5G643_ZINOF</name>
<dbReference type="InterPro" id="IPR001005">
    <property type="entry name" value="SANT/Myb"/>
</dbReference>
<dbReference type="EMBL" id="JACMSC010000011">
    <property type="protein sequence ID" value="KAG6500541.1"/>
    <property type="molecule type" value="Genomic_DNA"/>
</dbReference>
<comment type="caution">
    <text evidence="2">The sequence shown here is derived from an EMBL/GenBank/DDBJ whole genome shotgun (WGS) entry which is preliminary data.</text>
</comment>
<dbReference type="PANTHER" id="PTHR46872">
    <property type="entry name" value="DNA BINDING PROTEIN"/>
    <property type="match status" value="1"/>
</dbReference>